<gene>
    <name evidence="4" type="ORF">MPRF_03270</name>
</gene>
<dbReference type="GO" id="GO:0000976">
    <property type="term" value="F:transcription cis-regulatory region binding"/>
    <property type="evidence" value="ECO:0007669"/>
    <property type="project" value="TreeGrafter"/>
</dbReference>
<evidence type="ECO:0000313" key="4">
    <source>
        <dbReference type="EMBL" id="BBY73428.1"/>
    </source>
</evidence>
<dbReference type="Proteomes" id="UP000466554">
    <property type="component" value="Chromosome"/>
</dbReference>
<name>A0A7I7TW75_MYCPF</name>
<dbReference type="SUPFAM" id="SSF46689">
    <property type="entry name" value="Homeodomain-like"/>
    <property type="match status" value="1"/>
</dbReference>
<dbReference type="Gene3D" id="1.10.357.10">
    <property type="entry name" value="Tetracycline Repressor, domain 2"/>
    <property type="match status" value="1"/>
</dbReference>
<accession>A0A7I7TW75</accession>
<evidence type="ECO:0000256" key="2">
    <source>
        <dbReference type="PROSITE-ProRule" id="PRU00335"/>
    </source>
</evidence>
<keyword evidence="1 2" id="KW-0238">DNA-binding</keyword>
<reference evidence="4 5" key="1">
    <citation type="journal article" date="2019" name="Emerg. Microbes Infect.">
        <title>Comprehensive subspecies identification of 175 nontuberculous mycobacteria species based on 7547 genomic profiles.</title>
        <authorList>
            <person name="Matsumoto Y."/>
            <person name="Kinjo T."/>
            <person name="Motooka D."/>
            <person name="Nabeya D."/>
            <person name="Jung N."/>
            <person name="Uechi K."/>
            <person name="Horii T."/>
            <person name="Iida T."/>
            <person name="Fujita J."/>
            <person name="Nakamura S."/>
        </authorList>
    </citation>
    <scope>NUCLEOTIDE SEQUENCE [LARGE SCALE GENOMIC DNA]</scope>
    <source>
        <strain evidence="4 5">JCM 6367</strain>
    </source>
</reference>
<dbReference type="InterPro" id="IPR050109">
    <property type="entry name" value="HTH-type_TetR-like_transc_reg"/>
</dbReference>
<organism evidence="4 5">
    <name type="scientific">Mycolicibacterium parafortuitum</name>
    <name type="common">Mycobacterium parafortuitum</name>
    <dbReference type="NCBI Taxonomy" id="39692"/>
    <lineage>
        <taxon>Bacteria</taxon>
        <taxon>Bacillati</taxon>
        <taxon>Actinomycetota</taxon>
        <taxon>Actinomycetes</taxon>
        <taxon>Mycobacteriales</taxon>
        <taxon>Mycobacteriaceae</taxon>
        <taxon>Mycolicibacterium</taxon>
    </lineage>
</organism>
<dbReference type="GO" id="GO:0003700">
    <property type="term" value="F:DNA-binding transcription factor activity"/>
    <property type="evidence" value="ECO:0007669"/>
    <property type="project" value="TreeGrafter"/>
</dbReference>
<feature type="domain" description="HTH tetR-type" evidence="3">
    <location>
        <begin position="8"/>
        <end position="68"/>
    </location>
</feature>
<dbReference type="PROSITE" id="PS50977">
    <property type="entry name" value="HTH_TETR_2"/>
    <property type="match status" value="1"/>
</dbReference>
<evidence type="ECO:0000256" key="1">
    <source>
        <dbReference type="ARBA" id="ARBA00023125"/>
    </source>
</evidence>
<dbReference type="InterPro" id="IPR009057">
    <property type="entry name" value="Homeodomain-like_sf"/>
</dbReference>
<dbReference type="InterPro" id="IPR001647">
    <property type="entry name" value="HTH_TetR"/>
</dbReference>
<proteinExistence type="predicted"/>
<dbReference type="AlphaFoldDB" id="A0A7I7TW75"/>
<feature type="DNA-binding region" description="H-T-H motif" evidence="2">
    <location>
        <begin position="31"/>
        <end position="50"/>
    </location>
</feature>
<dbReference type="PANTHER" id="PTHR30055:SF226">
    <property type="entry name" value="HTH-TYPE TRANSCRIPTIONAL REGULATOR PKSA"/>
    <property type="match status" value="1"/>
</dbReference>
<protein>
    <submittedName>
        <fullName evidence="4">TetR family transcriptional regulator</fullName>
    </submittedName>
</protein>
<evidence type="ECO:0000313" key="5">
    <source>
        <dbReference type="Proteomes" id="UP000466554"/>
    </source>
</evidence>
<sequence>MPLTDRRAERRALLVDAAYRLFGDGGESAVSVRSVSRECGLNTRYFYESFDGTDDLLGAVYDRVSAELAAVVEEAMAGAGDSLRARTRAGMAAVLHHSSADPRRGRVLFTDARSNPVLTERRAATQDLLREAVLTEGWRLQPDTDPIAAATGAAMYTGAMAELAQQWLAGHLGDDLDAVVDYALDLVLR</sequence>
<dbReference type="EMBL" id="AP022598">
    <property type="protein sequence ID" value="BBY73428.1"/>
    <property type="molecule type" value="Genomic_DNA"/>
</dbReference>
<dbReference type="PANTHER" id="PTHR30055">
    <property type="entry name" value="HTH-TYPE TRANSCRIPTIONAL REGULATOR RUTR"/>
    <property type="match status" value="1"/>
</dbReference>
<dbReference type="Pfam" id="PF00440">
    <property type="entry name" value="TetR_N"/>
    <property type="match status" value="1"/>
</dbReference>
<evidence type="ECO:0000259" key="3">
    <source>
        <dbReference type="PROSITE" id="PS50977"/>
    </source>
</evidence>